<comment type="caution">
    <text evidence="1">The sequence shown here is derived from an EMBL/GenBank/DDBJ whole genome shotgun (WGS) entry which is preliminary data.</text>
</comment>
<proteinExistence type="predicted"/>
<evidence type="ECO:0000313" key="2">
    <source>
        <dbReference type="Proteomes" id="UP001054945"/>
    </source>
</evidence>
<dbReference type="EMBL" id="BPLR01001338">
    <property type="protein sequence ID" value="GIZ01701.1"/>
    <property type="molecule type" value="Genomic_DNA"/>
</dbReference>
<dbReference type="AlphaFoldDB" id="A0AAV4Y6U1"/>
<name>A0AAV4Y6U1_CAEEX</name>
<evidence type="ECO:0000313" key="1">
    <source>
        <dbReference type="EMBL" id="GIZ01701.1"/>
    </source>
</evidence>
<protein>
    <submittedName>
        <fullName evidence="1">Uncharacterized protein</fullName>
    </submittedName>
</protein>
<keyword evidence="2" id="KW-1185">Reference proteome</keyword>
<reference evidence="1 2" key="1">
    <citation type="submission" date="2021-06" db="EMBL/GenBank/DDBJ databases">
        <title>Caerostris extrusa draft genome.</title>
        <authorList>
            <person name="Kono N."/>
            <person name="Arakawa K."/>
        </authorList>
    </citation>
    <scope>NUCLEOTIDE SEQUENCE [LARGE SCALE GENOMIC DNA]</scope>
</reference>
<gene>
    <name evidence="1" type="ORF">CEXT_681671</name>
</gene>
<dbReference type="Proteomes" id="UP001054945">
    <property type="component" value="Unassembled WGS sequence"/>
</dbReference>
<organism evidence="1 2">
    <name type="scientific">Caerostris extrusa</name>
    <name type="common">Bark spider</name>
    <name type="synonym">Caerostris bankana</name>
    <dbReference type="NCBI Taxonomy" id="172846"/>
    <lineage>
        <taxon>Eukaryota</taxon>
        <taxon>Metazoa</taxon>
        <taxon>Ecdysozoa</taxon>
        <taxon>Arthropoda</taxon>
        <taxon>Chelicerata</taxon>
        <taxon>Arachnida</taxon>
        <taxon>Araneae</taxon>
        <taxon>Araneomorphae</taxon>
        <taxon>Entelegynae</taxon>
        <taxon>Araneoidea</taxon>
        <taxon>Araneidae</taxon>
        <taxon>Caerostris</taxon>
    </lineage>
</organism>
<accession>A0AAV4Y6U1</accession>
<sequence length="100" mass="11572">MWFEEEALEILHPEECRSRAGQGFCIQSRIRILYKGDRDLTSRIVGNPVPRLNGNINSMKCDPSSRLDVISMSGMLQIQGDRDPYIQDSWESCTQTKWEH</sequence>